<dbReference type="EMBL" id="BMAC01000353">
    <property type="protein sequence ID" value="GFP94505.1"/>
    <property type="molecule type" value="Genomic_DNA"/>
</dbReference>
<evidence type="ECO:0000313" key="2">
    <source>
        <dbReference type="EMBL" id="GFP94505.1"/>
    </source>
</evidence>
<evidence type="ECO:0000256" key="1">
    <source>
        <dbReference type="SAM" id="Phobius"/>
    </source>
</evidence>
<keyword evidence="1" id="KW-1133">Transmembrane helix</keyword>
<dbReference type="Proteomes" id="UP000653305">
    <property type="component" value="Unassembled WGS sequence"/>
</dbReference>
<evidence type="ECO:0000313" key="3">
    <source>
        <dbReference type="Proteomes" id="UP000653305"/>
    </source>
</evidence>
<dbReference type="Pfam" id="PF06522">
    <property type="entry name" value="B12D"/>
    <property type="match status" value="1"/>
</dbReference>
<keyword evidence="1" id="KW-0812">Transmembrane</keyword>
<accession>A0A830CH73</accession>
<dbReference type="OrthoDB" id="202195at2759"/>
<feature type="transmembrane region" description="Helical" evidence="1">
    <location>
        <begin position="16"/>
        <end position="39"/>
    </location>
</feature>
<dbReference type="AlphaFoldDB" id="A0A830CH73"/>
<gene>
    <name evidence="2" type="ORF">PHJA_001594900</name>
</gene>
<protein>
    <submittedName>
        <fullName evidence="2">Uncharacterized protein</fullName>
    </submittedName>
</protein>
<keyword evidence="1" id="KW-0472">Membrane</keyword>
<dbReference type="PANTHER" id="PTHR33417">
    <property type="entry name" value="G-BOX BINDING PROTEIN"/>
    <property type="match status" value="1"/>
</dbReference>
<organism evidence="2 3">
    <name type="scientific">Phtheirospermum japonicum</name>
    <dbReference type="NCBI Taxonomy" id="374723"/>
    <lineage>
        <taxon>Eukaryota</taxon>
        <taxon>Viridiplantae</taxon>
        <taxon>Streptophyta</taxon>
        <taxon>Embryophyta</taxon>
        <taxon>Tracheophyta</taxon>
        <taxon>Spermatophyta</taxon>
        <taxon>Magnoliopsida</taxon>
        <taxon>eudicotyledons</taxon>
        <taxon>Gunneridae</taxon>
        <taxon>Pentapetalae</taxon>
        <taxon>asterids</taxon>
        <taxon>lamiids</taxon>
        <taxon>Lamiales</taxon>
        <taxon>Orobanchaceae</taxon>
        <taxon>Orobanchaceae incertae sedis</taxon>
        <taxon>Phtheirospermum</taxon>
    </lineage>
</organism>
<keyword evidence="3" id="KW-1185">Reference proteome</keyword>
<proteinExistence type="predicted"/>
<name>A0A830CH73_9LAMI</name>
<dbReference type="InterPro" id="IPR010530">
    <property type="entry name" value="B12D"/>
</dbReference>
<comment type="caution">
    <text evidence="2">The sequence shown here is derived from an EMBL/GenBank/DDBJ whole genome shotgun (WGS) entry which is preliminary data.</text>
</comment>
<sequence length="80" mass="9119">MAPTASRWIRPEVYPLFAAMGLAVGICGFNWFAISASILKSGNLEEGKKYSEHVLRKFVRNRRPEIMPSINSFFEDPQEN</sequence>
<reference evidence="2" key="1">
    <citation type="submission" date="2020-07" db="EMBL/GenBank/DDBJ databases">
        <title>Ethylene signaling mediates host invasion by parasitic plants.</title>
        <authorList>
            <person name="Yoshida S."/>
        </authorList>
    </citation>
    <scope>NUCLEOTIDE SEQUENCE</scope>
    <source>
        <strain evidence="2">Okayama</strain>
    </source>
</reference>